<dbReference type="PANTHER" id="PTHR43806:SF11">
    <property type="entry name" value="CEREVISIN-RELATED"/>
    <property type="match status" value="1"/>
</dbReference>
<evidence type="ECO:0000256" key="1">
    <source>
        <dbReference type="ARBA" id="ARBA00011073"/>
    </source>
</evidence>
<dbReference type="PROSITE" id="PS51257">
    <property type="entry name" value="PROKAR_LIPOPROTEIN"/>
    <property type="match status" value="1"/>
</dbReference>
<keyword evidence="9" id="KW-1185">Reference proteome</keyword>
<feature type="active site" description="Charge relay system" evidence="5">
    <location>
        <position position="421"/>
    </location>
</feature>
<dbReference type="InterPro" id="IPR000209">
    <property type="entry name" value="Peptidase_S8/S53_dom"/>
</dbReference>
<dbReference type="InterPro" id="IPR015500">
    <property type="entry name" value="Peptidase_S8_subtilisin-rel"/>
</dbReference>
<dbReference type="OrthoDB" id="5240330at2"/>
<feature type="chain" id="PRO_5018693839" evidence="6">
    <location>
        <begin position="31"/>
        <end position="564"/>
    </location>
</feature>
<dbReference type="PRINTS" id="PR00723">
    <property type="entry name" value="SUBTILISIN"/>
</dbReference>
<dbReference type="InterPro" id="IPR050131">
    <property type="entry name" value="Peptidase_S8_subtilisin-like"/>
</dbReference>
<name>A0A3S0I672_9DEIO</name>
<dbReference type="EMBL" id="RXPE01000018">
    <property type="protein sequence ID" value="RTR26116.1"/>
    <property type="molecule type" value="Genomic_DNA"/>
</dbReference>
<dbReference type="PANTHER" id="PTHR43806">
    <property type="entry name" value="PEPTIDASE S8"/>
    <property type="match status" value="1"/>
</dbReference>
<evidence type="ECO:0000256" key="6">
    <source>
        <dbReference type="SAM" id="SignalP"/>
    </source>
</evidence>
<comment type="caution">
    <text evidence="8">The sequence shown here is derived from an EMBL/GenBank/DDBJ whole genome shotgun (WGS) entry which is preliminary data.</text>
</comment>
<dbReference type="GO" id="GO:0006508">
    <property type="term" value="P:proteolysis"/>
    <property type="evidence" value="ECO:0007669"/>
    <property type="project" value="UniProtKB-KW"/>
</dbReference>
<feature type="domain" description="Peptidase S8/S53" evidence="7">
    <location>
        <begin position="193"/>
        <end position="452"/>
    </location>
</feature>
<sequence>MNRKTIRLRHTASFALAGLLTLSACGGGTASTPSTPSNPTPAPQKVTISGTVHLPAGTLSLAGTEADWSAPHVPGELLVASDPDTLSAQGLGSEEGIGSLLAGLTTEPLGELGLLRVQTPDPQALADALAERGLASQPNYIYEVQAAPTPNDPGYPGNAGVRVGGAAQHQTYLTQIQAMEGWKILDANGKNRTGAKVAVLDTGADRNHPDLKSRIVGGYDYCSTLIGGTCSGQDSDFAEINNHPRGHGTAMLGLVGAATHNSVGLSAVTWAGPLLAVKVFGDQQGGNGSAATTASLARGIDYSVAQKARVINVSLGIPGLVSDPTVRAALDRAAAADIVVVSAAGNTSGDGIYFPANQPDVLAVGAVNSQGVMSCFSARPKSGQTLNMLAPGGDLSSCGGRDDRILELDVGSGYKLSAGTSEASALVSGAASLIRNAYPGLNAAQVRQALISGGKAAGSYKQLNLPGAVNAAKALTSAPAPTPTPKPKYYDLTVQAYQDSRAVGTPFTKSAQLLSSLEIPYRLNLPAGTYTLKATVDTDLRSYLGQVDVTATSDKAVNIPVEAQ</sequence>
<evidence type="ECO:0000313" key="9">
    <source>
        <dbReference type="Proteomes" id="UP000277766"/>
    </source>
</evidence>
<gene>
    <name evidence="8" type="ORF">EJ104_08970</name>
</gene>
<feature type="active site" description="Charge relay system" evidence="5">
    <location>
        <position position="201"/>
    </location>
</feature>
<accession>A0A3S0I672</accession>
<evidence type="ECO:0000256" key="2">
    <source>
        <dbReference type="ARBA" id="ARBA00022670"/>
    </source>
</evidence>
<evidence type="ECO:0000256" key="3">
    <source>
        <dbReference type="ARBA" id="ARBA00022801"/>
    </source>
</evidence>
<dbReference type="InterPro" id="IPR036852">
    <property type="entry name" value="Peptidase_S8/S53_dom_sf"/>
</dbReference>
<organism evidence="8 9">
    <name type="scientific">Deinococcus radiophilus</name>
    <dbReference type="NCBI Taxonomy" id="32062"/>
    <lineage>
        <taxon>Bacteria</taxon>
        <taxon>Thermotogati</taxon>
        <taxon>Deinococcota</taxon>
        <taxon>Deinococci</taxon>
        <taxon>Deinococcales</taxon>
        <taxon>Deinococcaceae</taxon>
        <taxon>Deinococcus</taxon>
    </lineage>
</organism>
<dbReference type="Proteomes" id="UP000277766">
    <property type="component" value="Unassembled WGS sequence"/>
</dbReference>
<dbReference type="PROSITE" id="PS51892">
    <property type="entry name" value="SUBTILASE"/>
    <property type="match status" value="1"/>
</dbReference>
<keyword evidence="2 5" id="KW-0645">Protease</keyword>
<keyword evidence="4 5" id="KW-0720">Serine protease</keyword>
<evidence type="ECO:0000259" key="7">
    <source>
        <dbReference type="Pfam" id="PF00082"/>
    </source>
</evidence>
<dbReference type="RefSeq" id="WP_126352389.1">
    <property type="nucleotide sequence ID" value="NZ_CP086381.1"/>
</dbReference>
<dbReference type="SUPFAM" id="SSF52743">
    <property type="entry name" value="Subtilisin-like"/>
    <property type="match status" value="1"/>
</dbReference>
<feature type="active site" description="Charge relay system" evidence="5">
    <location>
        <position position="247"/>
    </location>
</feature>
<dbReference type="AlphaFoldDB" id="A0A3S0I672"/>
<reference evidence="8 9" key="1">
    <citation type="submission" date="2018-12" db="EMBL/GenBank/DDBJ databases">
        <title>Deinococcus radiophilus ATCC 27603 genome sequencing and assembly.</title>
        <authorList>
            <person name="Maclea K.S."/>
            <person name="Maynard C.R."/>
        </authorList>
    </citation>
    <scope>NUCLEOTIDE SEQUENCE [LARGE SCALE GENOMIC DNA]</scope>
    <source>
        <strain evidence="8 9">ATCC 27603</strain>
    </source>
</reference>
<dbReference type="Gene3D" id="3.40.50.200">
    <property type="entry name" value="Peptidase S8/S53 domain"/>
    <property type="match status" value="1"/>
</dbReference>
<dbReference type="Pfam" id="PF00082">
    <property type="entry name" value="Peptidase_S8"/>
    <property type="match status" value="1"/>
</dbReference>
<proteinExistence type="inferred from homology"/>
<dbReference type="GO" id="GO:0004252">
    <property type="term" value="F:serine-type endopeptidase activity"/>
    <property type="evidence" value="ECO:0007669"/>
    <property type="project" value="UniProtKB-UniRule"/>
</dbReference>
<keyword evidence="3 5" id="KW-0378">Hydrolase</keyword>
<keyword evidence="6" id="KW-0732">Signal</keyword>
<protein>
    <submittedName>
        <fullName evidence="8">Peptidase S8 and S53 subtilisin kexin sedolisin</fullName>
    </submittedName>
</protein>
<evidence type="ECO:0000256" key="5">
    <source>
        <dbReference type="PROSITE-ProRule" id="PRU01240"/>
    </source>
</evidence>
<evidence type="ECO:0000256" key="4">
    <source>
        <dbReference type="ARBA" id="ARBA00022825"/>
    </source>
</evidence>
<comment type="similarity">
    <text evidence="1 5">Belongs to the peptidase S8 family.</text>
</comment>
<feature type="signal peptide" evidence="6">
    <location>
        <begin position="1"/>
        <end position="30"/>
    </location>
</feature>
<evidence type="ECO:0000313" key="8">
    <source>
        <dbReference type="EMBL" id="RTR26116.1"/>
    </source>
</evidence>